<organism evidence="5 6">
    <name type="scientific">Sphaerulina musiva (strain SO2202)</name>
    <name type="common">Poplar stem canker fungus</name>
    <name type="synonym">Septoria musiva</name>
    <dbReference type="NCBI Taxonomy" id="692275"/>
    <lineage>
        <taxon>Eukaryota</taxon>
        <taxon>Fungi</taxon>
        <taxon>Dikarya</taxon>
        <taxon>Ascomycota</taxon>
        <taxon>Pezizomycotina</taxon>
        <taxon>Dothideomycetes</taxon>
        <taxon>Dothideomycetidae</taxon>
        <taxon>Mycosphaerellales</taxon>
        <taxon>Mycosphaerellaceae</taxon>
        <taxon>Sphaerulina</taxon>
    </lineage>
</organism>
<dbReference type="InterPro" id="IPR051104">
    <property type="entry name" value="FAD_monoxygenase"/>
</dbReference>
<keyword evidence="6" id="KW-1185">Reference proteome</keyword>
<dbReference type="SUPFAM" id="SSF51905">
    <property type="entry name" value="FAD/NAD(P)-binding domain"/>
    <property type="match status" value="1"/>
</dbReference>
<dbReference type="GO" id="GO:0071949">
    <property type="term" value="F:FAD binding"/>
    <property type="evidence" value="ECO:0007669"/>
    <property type="project" value="InterPro"/>
</dbReference>
<evidence type="ECO:0000313" key="5">
    <source>
        <dbReference type="EMBL" id="EMF11220.1"/>
    </source>
</evidence>
<dbReference type="GO" id="GO:0044550">
    <property type="term" value="P:secondary metabolite biosynthetic process"/>
    <property type="evidence" value="ECO:0007669"/>
    <property type="project" value="UniProtKB-ARBA"/>
</dbReference>
<dbReference type="PANTHER" id="PTHR46720">
    <property type="entry name" value="HYDROXYLASE, PUTATIVE (AFU_ORTHOLOGUE AFUA_3G01460)-RELATED"/>
    <property type="match status" value="1"/>
</dbReference>
<evidence type="ECO:0000256" key="3">
    <source>
        <dbReference type="ARBA" id="ARBA00023002"/>
    </source>
</evidence>
<reference evidence="5 6" key="1">
    <citation type="journal article" date="2012" name="PLoS Pathog.">
        <title>Diverse lifestyles and strategies of plant pathogenesis encoded in the genomes of eighteen Dothideomycetes fungi.</title>
        <authorList>
            <person name="Ohm R.A."/>
            <person name="Feau N."/>
            <person name="Henrissat B."/>
            <person name="Schoch C.L."/>
            <person name="Horwitz B.A."/>
            <person name="Barry K.W."/>
            <person name="Condon B.J."/>
            <person name="Copeland A.C."/>
            <person name="Dhillon B."/>
            <person name="Glaser F."/>
            <person name="Hesse C.N."/>
            <person name="Kosti I."/>
            <person name="LaButti K."/>
            <person name="Lindquist E.A."/>
            <person name="Lucas S."/>
            <person name="Salamov A.A."/>
            <person name="Bradshaw R.E."/>
            <person name="Ciuffetti L."/>
            <person name="Hamelin R.C."/>
            <person name="Kema G.H.J."/>
            <person name="Lawrence C."/>
            <person name="Scott J.A."/>
            <person name="Spatafora J.W."/>
            <person name="Turgeon B.G."/>
            <person name="de Wit P.J.G.M."/>
            <person name="Zhong S."/>
            <person name="Goodwin S.B."/>
            <person name="Grigoriev I.V."/>
        </authorList>
    </citation>
    <scope>NUCLEOTIDE SEQUENCE [LARGE SCALE GENOMIC DNA]</scope>
    <source>
        <strain evidence="5 6">SO2202</strain>
    </source>
</reference>
<sequence length="430" mass="47520">MPTKKNFQVAIVGGGISGLTLGIALHSRGIPVTIYEQAPHFAEIGAGVAFTGNAVQAMKHCNQGIYEAFEKVRTKNMWPSKEKVWFDYHDGYHRKADQKDTHAFTITNSIGQAGVHRAHYLDELIKLFPSEQAQFGKRLERLDKGDDGKWTLKFEDGSSATADAVIGCDGIKSSVRRMLYGENDPRSFPTYTHKYAYRALADMDEAVAAVGEEKAKNSCMHMGPGGHMLTFPVNHGKTLNIVAFHTSPDDWPDYSKLTRSATREDALRDFSGYGQDVIRLLQLCKPNLDVWAIFHLGDHPLPYFAKGTICLVGDAAHATSPHHGAGAGMCIEDSAVLADLLADENVKSHKDLEAAFAIFDEQRRDRGHFLVQTSAFIGNSYEWLADGVGEDFSKIEHEINVRNAKIANVDVPQMCREATAKLQGKIQSRL</sequence>
<proteinExistence type="predicted"/>
<dbReference type="AlphaFoldDB" id="M3AWW9"/>
<protein>
    <submittedName>
        <fullName evidence="5">Salicylate hydroxylase</fullName>
    </submittedName>
</protein>
<dbReference type="InterPro" id="IPR036188">
    <property type="entry name" value="FAD/NAD-bd_sf"/>
</dbReference>
<name>M3AWW9_SPHMS</name>
<dbReference type="SUPFAM" id="SSF54373">
    <property type="entry name" value="FAD-linked reductases, C-terminal domain"/>
    <property type="match status" value="1"/>
</dbReference>
<dbReference type="PANTHER" id="PTHR46720:SF3">
    <property type="entry name" value="FAD-BINDING DOMAIN-CONTAINING PROTEIN-RELATED"/>
    <property type="match status" value="1"/>
</dbReference>
<gene>
    <name evidence="5" type="ORF">SEPMUDRAFT_126802</name>
</gene>
<dbReference type="STRING" id="692275.M3AWW9"/>
<dbReference type="OMA" id="LDRPTSW"/>
<dbReference type="InterPro" id="IPR002938">
    <property type="entry name" value="FAD-bd"/>
</dbReference>
<dbReference type="GO" id="GO:0016491">
    <property type="term" value="F:oxidoreductase activity"/>
    <property type="evidence" value="ECO:0007669"/>
    <property type="project" value="UniProtKB-KW"/>
</dbReference>
<dbReference type="RefSeq" id="XP_016759341.1">
    <property type="nucleotide sequence ID" value="XM_016902103.1"/>
</dbReference>
<dbReference type="Gene3D" id="3.50.50.60">
    <property type="entry name" value="FAD/NAD(P)-binding domain"/>
    <property type="match status" value="1"/>
</dbReference>
<dbReference type="HOGENOM" id="CLU_009665_6_3_1"/>
<evidence type="ECO:0000256" key="1">
    <source>
        <dbReference type="ARBA" id="ARBA00022630"/>
    </source>
</evidence>
<evidence type="ECO:0000313" key="6">
    <source>
        <dbReference type="Proteomes" id="UP000016931"/>
    </source>
</evidence>
<keyword evidence="3" id="KW-0560">Oxidoreductase</keyword>
<dbReference type="Pfam" id="PF01494">
    <property type="entry name" value="FAD_binding_3"/>
    <property type="match status" value="1"/>
</dbReference>
<evidence type="ECO:0000256" key="2">
    <source>
        <dbReference type="ARBA" id="ARBA00022827"/>
    </source>
</evidence>
<dbReference type="PRINTS" id="PR00420">
    <property type="entry name" value="RNGMNOXGNASE"/>
</dbReference>
<dbReference type="EMBL" id="KB456266">
    <property type="protein sequence ID" value="EMF11220.1"/>
    <property type="molecule type" value="Genomic_DNA"/>
</dbReference>
<dbReference type="GeneID" id="27899240"/>
<dbReference type="FunFam" id="3.50.50.60:FF:000153">
    <property type="entry name" value="Salicylate hydroxylase, putative"/>
    <property type="match status" value="1"/>
</dbReference>
<keyword evidence="1" id="KW-0285">Flavoprotein</keyword>
<dbReference type="Proteomes" id="UP000016931">
    <property type="component" value="Unassembled WGS sequence"/>
</dbReference>
<keyword evidence="2" id="KW-0274">FAD</keyword>
<dbReference type="eggNOG" id="KOG2614">
    <property type="taxonomic scope" value="Eukaryota"/>
</dbReference>
<feature type="domain" description="FAD-binding" evidence="4">
    <location>
        <begin position="7"/>
        <end position="343"/>
    </location>
</feature>
<evidence type="ECO:0000259" key="4">
    <source>
        <dbReference type="Pfam" id="PF01494"/>
    </source>
</evidence>
<accession>M3AWW9</accession>